<evidence type="ECO:0000313" key="3">
    <source>
        <dbReference type="Proteomes" id="UP000705823"/>
    </source>
</evidence>
<feature type="transmembrane region" description="Helical" evidence="1">
    <location>
        <begin position="30"/>
        <end position="48"/>
    </location>
</feature>
<keyword evidence="3" id="KW-1185">Reference proteome</keyword>
<feature type="transmembrane region" description="Helical" evidence="1">
    <location>
        <begin position="152"/>
        <end position="174"/>
    </location>
</feature>
<organism evidence="2 3">
    <name type="scientific">Halonotius terrestris</name>
    <dbReference type="NCBI Taxonomy" id="2487750"/>
    <lineage>
        <taxon>Archaea</taxon>
        <taxon>Methanobacteriati</taxon>
        <taxon>Methanobacteriota</taxon>
        <taxon>Stenosarchaea group</taxon>
        <taxon>Halobacteria</taxon>
        <taxon>Halobacteriales</taxon>
        <taxon>Haloferacaceae</taxon>
        <taxon>Halonotius</taxon>
    </lineage>
</organism>
<keyword evidence="1" id="KW-1133">Transmembrane helix</keyword>
<name>A0A8J8P8W8_9EURY</name>
<dbReference type="RefSeq" id="WP_142979731.1">
    <property type="nucleotide sequence ID" value="NZ_RKLU01000003.1"/>
</dbReference>
<accession>A0A8J8P8W8</accession>
<sequence>MSYQLLDRFVDIYEQIPWNRLPLADRRDVAGGYAMATATVLAAVILVIGGQIPRLAAATTVGPFWFGYVGIPTGGYAVTVSATAILVITPLAFGSGVVVWRVFPSNRSRFGAIAGVLATGLAYLFGVLGSGVVLIVTGLLEDPSSLPTVSELLFGIVYLGVFVFGITFIALFCISIPVGALVGHIHEQAQTAPKSP</sequence>
<evidence type="ECO:0000313" key="2">
    <source>
        <dbReference type="EMBL" id="TQQ81169.1"/>
    </source>
</evidence>
<reference evidence="2" key="1">
    <citation type="submission" date="2019-02" db="EMBL/GenBank/DDBJ databases">
        <title>Halonotius sp. a new haloarchaeum isolated from saline soil.</title>
        <authorList>
            <person name="Duran-Viseras A."/>
            <person name="Sanchez-Porro C."/>
            <person name="Ventosa A."/>
        </authorList>
    </citation>
    <scope>NUCLEOTIDE SEQUENCE</scope>
    <source>
        <strain evidence="2">F15B</strain>
    </source>
</reference>
<keyword evidence="1" id="KW-0812">Transmembrane</keyword>
<dbReference type="EMBL" id="RKLU01000003">
    <property type="protein sequence ID" value="TQQ81169.1"/>
    <property type="molecule type" value="Genomic_DNA"/>
</dbReference>
<comment type="caution">
    <text evidence="2">The sequence shown here is derived from an EMBL/GenBank/DDBJ whole genome shotgun (WGS) entry which is preliminary data.</text>
</comment>
<feature type="transmembrane region" description="Helical" evidence="1">
    <location>
        <begin position="55"/>
        <end position="71"/>
    </location>
</feature>
<feature type="transmembrane region" description="Helical" evidence="1">
    <location>
        <begin position="112"/>
        <end position="140"/>
    </location>
</feature>
<protein>
    <submittedName>
        <fullName evidence="2">Uncharacterized protein</fullName>
    </submittedName>
</protein>
<dbReference type="Proteomes" id="UP000705823">
    <property type="component" value="Unassembled WGS sequence"/>
</dbReference>
<dbReference type="AlphaFoldDB" id="A0A8J8P8W8"/>
<gene>
    <name evidence="2" type="ORF">EGH24_08535</name>
</gene>
<keyword evidence="1" id="KW-0472">Membrane</keyword>
<proteinExistence type="predicted"/>
<evidence type="ECO:0000256" key="1">
    <source>
        <dbReference type="SAM" id="Phobius"/>
    </source>
</evidence>
<feature type="transmembrane region" description="Helical" evidence="1">
    <location>
        <begin position="77"/>
        <end position="100"/>
    </location>
</feature>